<protein>
    <recommendedName>
        <fullName evidence="4">Outer membrane protein</fullName>
    </recommendedName>
</protein>
<name>A0AAW5N7G7_9BACT</name>
<accession>A0AAW5N7G7</accession>
<comment type="caution">
    <text evidence="2">The sequence shown here is derived from an EMBL/GenBank/DDBJ whole genome shotgun (WGS) entry which is preliminary data.</text>
</comment>
<dbReference type="AlphaFoldDB" id="A0AAW5N7G7"/>
<sequence length="413" mass="45301">MKKRFFVLAALVGMSAGAMAQKKGFDYTFYGQVRTDVFYNSRSNSETVDGLFYMYPKDVNPDADGNDLNGKANNGFYVLYTRLGVDVKGPMLGKIKTSAKVEADFRGSGTSYSTVRIRHAYFNLAWNGSALLVGQTWHPLYGDVAPDILNLNMGAPYQPFSRAPQIRYKFNTKHFGLTAAAIGQSQYLSVGPSSDVPGTTSTVKSQSFLKNSLVPEFYLGLDYKATGLIAGVGAHLSSMTPRTQSVYNDKTYEVNERVTSVSAEAHVKYVHGLWLMAAKSVLGSNLTQTSTVGGYGITATDARTGEQEYTPLRVSHTWVNVVYGRKWRGGIFGGYLKNLGAKENVSGLIGTGTNIDQLTTATAELTYNLPNWKFGAEYSWIAAWYGNNDAKGKVIDTHQVDNHRIVLTALFQF</sequence>
<dbReference type="SUPFAM" id="SSF56935">
    <property type="entry name" value="Porins"/>
    <property type="match status" value="1"/>
</dbReference>
<dbReference type="EMBL" id="JANRHJ010000013">
    <property type="protein sequence ID" value="MCR8874661.1"/>
    <property type="molecule type" value="Genomic_DNA"/>
</dbReference>
<gene>
    <name evidence="2" type="ORF">NW209_11675</name>
</gene>
<keyword evidence="1" id="KW-0732">Signal</keyword>
<feature type="signal peptide" evidence="1">
    <location>
        <begin position="1"/>
        <end position="20"/>
    </location>
</feature>
<evidence type="ECO:0008006" key="4">
    <source>
        <dbReference type="Google" id="ProtNLM"/>
    </source>
</evidence>
<proteinExistence type="predicted"/>
<feature type="chain" id="PRO_5043834736" description="Outer membrane protein" evidence="1">
    <location>
        <begin position="21"/>
        <end position="413"/>
    </location>
</feature>
<evidence type="ECO:0000256" key="1">
    <source>
        <dbReference type="SAM" id="SignalP"/>
    </source>
</evidence>
<dbReference type="Proteomes" id="UP001204579">
    <property type="component" value="Unassembled WGS sequence"/>
</dbReference>
<evidence type="ECO:0000313" key="2">
    <source>
        <dbReference type="EMBL" id="MCR8874661.1"/>
    </source>
</evidence>
<evidence type="ECO:0000313" key="3">
    <source>
        <dbReference type="Proteomes" id="UP001204579"/>
    </source>
</evidence>
<dbReference type="RefSeq" id="WP_258336033.1">
    <property type="nucleotide sequence ID" value="NZ_JANRHJ010000013.1"/>
</dbReference>
<organism evidence="2 3">
    <name type="scientific">Phocaeicola barnesiae</name>
    <dbReference type="NCBI Taxonomy" id="376804"/>
    <lineage>
        <taxon>Bacteria</taxon>
        <taxon>Pseudomonadati</taxon>
        <taxon>Bacteroidota</taxon>
        <taxon>Bacteroidia</taxon>
        <taxon>Bacteroidales</taxon>
        <taxon>Bacteroidaceae</taxon>
        <taxon>Phocaeicola</taxon>
    </lineage>
</organism>
<keyword evidence="3" id="KW-1185">Reference proteome</keyword>
<reference evidence="2 3" key="1">
    <citation type="submission" date="2022-08" db="EMBL/GenBank/DDBJ databases">
        <authorList>
            <person name="Zeman M."/>
            <person name="Kubasova T."/>
        </authorList>
    </citation>
    <scope>NUCLEOTIDE SEQUENCE [LARGE SCALE GENOMIC DNA]</scope>
    <source>
        <strain evidence="2 3">ET62</strain>
    </source>
</reference>